<dbReference type="Proteomes" id="UP000007129">
    <property type="component" value="Unassembled WGS sequence"/>
</dbReference>
<gene>
    <name evidence="2" type="ORF">MPH_08488</name>
</gene>
<feature type="transmembrane region" description="Helical" evidence="1">
    <location>
        <begin position="544"/>
        <end position="564"/>
    </location>
</feature>
<dbReference type="AlphaFoldDB" id="K2RI66"/>
<evidence type="ECO:0000313" key="2">
    <source>
        <dbReference type="EMBL" id="EKG14308.1"/>
    </source>
</evidence>
<reference evidence="2 3" key="1">
    <citation type="journal article" date="2012" name="BMC Genomics">
        <title>Tools to kill: Genome of one of the most destructive plant pathogenic fungi Macrophomina phaseolina.</title>
        <authorList>
            <person name="Islam M.S."/>
            <person name="Haque M.S."/>
            <person name="Islam M.M."/>
            <person name="Emdad E.M."/>
            <person name="Halim A."/>
            <person name="Hossen Q.M.M."/>
            <person name="Hossain M.Z."/>
            <person name="Ahmed B."/>
            <person name="Rahim S."/>
            <person name="Rahman M.S."/>
            <person name="Alam M.M."/>
            <person name="Hou S."/>
            <person name="Wan X."/>
            <person name="Saito J.A."/>
            <person name="Alam M."/>
        </authorList>
    </citation>
    <scope>NUCLEOTIDE SEQUENCE [LARGE SCALE GENOMIC DNA]</scope>
    <source>
        <strain evidence="2 3">MS6</strain>
    </source>
</reference>
<feature type="transmembrane region" description="Helical" evidence="1">
    <location>
        <begin position="611"/>
        <end position="632"/>
    </location>
</feature>
<dbReference type="OrthoDB" id="5392263at2759"/>
<keyword evidence="1" id="KW-1133">Transmembrane helix</keyword>
<dbReference type="InParanoid" id="K2RI66"/>
<protein>
    <submittedName>
        <fullName evidence="2">Uncharacterized protein</fullName>
    </submittedName>
</protein>
<keyword evidence="1" id="KW-0472">Membrane</keyword>
<dbReference type="HOGENOM" id="CLU_011353_1_0_1"/>
<feature type="transmembrane region" description="Helical" evidence="1">
    <location>
        <begin position="198"/>
        <end position="218"/>
    </location>
</feature>
<dbReference type="VEuPathDB" id="FungiDB:MPH_08488"/>
<accession>K2RI66</accession>
<evidence type="ECO:0000313" key="3">
    <source>
        <dbReference type="Proteomes" id="UP000007129"/>
    </source>
</evidence>
<feature type="transmembrane region" description="Helical" evidence="1">
    <location>
        <begin position="369"/>
        <end position="393"/>
    </location>
</feature>
<name>K2RI66_MACPH</name>
<proteinExistence type="predicted"/>
<keyword evidence="1" id="KW-0812">Transmembrane</keyword>
<feature type="transmembrane region" description="Helical" evidence="1">
    <location>
        <begin position="505"/>
        <end position="523"/>
    </location>
</feature>
<dbReference type="eggNOG" id="ENOG502T72G">
    <property type="taxonomic scope" value="Eukaryota"/>
</dbReference>
<dbReference type="EMBL" id="AHHD01000359">
    <property type="protein sequence ID" value="EKG14308.1"/>
    <property type="molecule type" value="Genomic_DNA"/>
</dbReference>
<feature type="transmembrane region" description="Helical" evidence="1">
    <location>
        <begin position="469"/>
        <end position="493"/>
    </location>
</feature>
<comment type="caution">
    <text evidence="2">The sequence shown here is derived from an EMBL/GenBank/DDBJ whole genome shotgun (WGS) entry which is preliminary data.</text>
</comment>
<evidence type="ECO:0000256" key="1">
    <source>
        <dbReference type="SAM" id="Phobius"/>
    </source>
</evidence>
<organism evidence="2 3">
    <name type="scientific">Macrophomina phaseolina (strain MS6)</name>
    <name type="common">Charcoal rot fungus</name>
    <dbReference type="NCBI Taxonomy" id="1126212"/>
    <lineage>
        <taxon>Eukaryota</taxon>
        <taxon>Fungi</taxon>
        <taxon>Dikarya</taxon>
        <taxon>Ascomycota</taxon>
        <taxon>Pezizomycotina</taxon>
        <taxon>Dothideomycetes</taxon>
        <taxon>Dothideomycetes incertae sedis</taxon>
        <taxon>Botryosphaeriales</taxon>
        <taxon>Botryosphaeriaceae</taxon>
        <taxon>Macrophomina</taxon>
    </lineage>
</organism>
<feature type="transmembrane region" description="Helical" evidence="1">
    <location>
        <begin position="336"/>
        <end position="357"/>
    </location>
</feature>
<sequence>MCPLCHPVTGDSLQISELTVSQLPTPVFSPSVYTLLRSAIHSEKMTELRRFLYQSLQSLLPVFLLLGEGTLAYDQKTCCELAQDQSAFADPVQGPLNCGQSYDASKAPAPNAYVSYGFCKNNCNGIGLSQAKKPGQWVAPLIQFILPSVIFSMTIPRMKHVDFDFTRSPYSKWQHILASLLMQPWAVALLLVDTMIWIATIIIGAAPMMVSGLYEGLLDIRVLGWLGRDGRGREEKEYSLQFLLIVVCGNLRLQNSHPAVVVDTSVPSRTLPRDTNHHLVVKATRDVSAETAGSSQHHTDRLPKLEPFRELTEELRHAEQDRRLEKLRDMMDSQMGFGSIAGAPVLFYLGAFVYTILDLLNDPSDQDAAISLAFGVEWMIIPHVAIVAGCLLASNNPSTAAAVVGKPVPGTPKKWYAKWTGWGNAYDGPYQPVYMWNRGQNKMWWIKSSTRWNESLECKQHFAVQCWQWILFILLPAFSLISLPALAGAVVAYETPPVGWGCRSLTFMIYASSQIMLASIAVIETSMQHNAGRKPVSARIRPGYWVAFALKSVLMFCSLVAAAGGTLMQIVGVFRNCICYVNASSWTPDIHQGKINVASDTREQRNSSSNWIVMGSVATGFMGLCCYIGWWYSRHIRQRFREEVRRESPFVLESRTPARDEETRANCDGCNQSSRSLLEDHCNGV</sequence>